<evidence type="ECO:0000256" key="1">
    <source>
        <dbReference type="SAM" id="Phobius"/>
    </source>
</evidence>
<comment type="caution">
    <text evidence="2">The sequence shown here is derived from an EMBL/GenBank/DDBJ whole genome shotgun (WGS) entry which is preliminary data.</text>
</comment>
<dbReference type="AlphaFoldDB" id="A0A1F5YAD2"/>
<proteinExistence type="predicted"/>
<evidence type="ECO:0000313" key="2">
    <source>
        <dbReference type="EMBL" id="OGF97190.1"/>
    </source>
</evidence>
<feature type="transmembrane region" description="Helical" evidence="1">
    <location>
        <begin position="56"/>
        <end position="77"/>
    </location>
</feature>
<keyword evidence="1" id="KW-0472">Membrane</keyword>
<feature type="transmembrane region" description="Helical" evidence="1">
    <location>
        <begin position="183"/>
        <end position="212"/>
    </location>
</feature>
<name>A0A1F5YAD2_9BACT</name>
<feature type="transmembrane region" description="Helical" evidence="1">
    <location>
        <begin position="92"/>
        <end position="111"/>
    </location>
</feature>
<feature type="transmembrane region" description="Helical" evidence="1">
    <location>
        <begin position="132"/>
        <end position="155"/>
    </location>
</feature>
<sequence>MGADSLDRALFEFIAAVIVLSFAFRVSIMLAGPPLKIILAVLLIPLSGGRYDRASYLAALLNPLLLALLYGAFIALITVKYAALAAGEEQDFYLAAGALAAVCSLLSYSAGLRAKVGASVFGDDSEDRPHRIAATASFFVGTAAFGVSCYLPGYVMALPGAELFFRKVFELAGFLNGYKLVQIILVLAVSGYFLVTGVGKLFGGLLTVVRWLKRRLWGMARL</sequence>
<evidence type="ECO:0000313" key="3">
    <source>
        <dbReference type="Proteomes" id="UP000176992"/>
    </source>
</evidence>
<dbReference type="Proteomes" id="UP000176992">
    <property type="component" value="Unassembled WGS sequence"/>
</dbReference>
<reference evidence="2 3" key="1">
    <citation type="journal article" date="2016" name="Nat. Commun.">
        <title>Thousands of microbial genomes shed light on interconnected biogeochemical processes in an aquifer system.</title>
        <authorList>
            <person name="Anantharaman K."/>
            <person name="Brown C.T."/>
            <person name="Hug L.A."/>
            <person name="Sharon I."/>
            <person name="Castelle C.J."/>
            <person name="Probst A.J."/>
            <person name="Thomas B.C."/>
            <person name="Singh A."/>
            <person name="Wilkins M.J."/>
            <person name="Karaoz U."/>
            <person name="Brodie E.L."/>
            <person name="Williams K.H."/>
            <person name="Hubbard S.S."/>
            <person name="Banfield J.F."/>
        </authorList>
    </citation>
    <scope>NUCLEOTIDE SEQUENCE [LARGE SCALE GENOMIC DNA]</scope>
</reference>
<keyword evidence="1" id="KW-1133">Transmembrane helix</keyword>
<gene>
    <name evidence="2" type="ORF">A2Z86_07590</name>
</gene>
<organism evidence="2 3">
    <name type="scientific">Candidatus Glassbacteria bacterium GWA2_58_10</name>
    <dbReference type="NCBI Taxonomy" id="1817865"/>
    <lineage>
        <taxon>Bacteria</taxon>
        <taxon>Candidatus Glassiibacteriota</taxon>
    </lineage>
</organism>
<accession>A0A1F5YAD2</accession>
<protein>
    <submittedName>
        <fullName evidence="2">Uncharacterized protein</fullName>
    </submittedName>
</protein>
<feature type="transmembrane region" description="Helical" evidence="1">
    <location>
        <begin position="13"/>
        <end position="44"/>
    </location>
</feature>
<dbReference type="EMBL" id="MFIV01000237">
    <property type="protein sequence ID" value="OGF97190.1"/>
    <property type="molecule type" value="Genomic_DNA"/>
</dbReference>
<keyword evidence="1" id="KW-0812">Transmembrane</keyword>